<dbReference type="EMBL" id="CP002656">
    <property type="protein sequence ID" value="AEB95109.1"/>
    <property type="molecule type" value="Genomic_DNA"/>
</dbReference>
<keyword evidence="2" id="KW-1185">Reference proteome</keyword>
<name>F4G2R1_METCR</name>
<dbReference type="Proteomes" id="UP000007812">
    <property type="component" value="Chromosome"/>
</dbReference>
<reference evidence="1 2" key="1">
    <citation type="journal article" date="2011" name="J. Bacteriol.">
        <title>Complete genome sequence of Metallosphaera cuprina, a metal sulfide-oxidizing archaeon from a hot spring.</title>
        <authorList>
            <person name="Liu L.J."/>
            <person name="You X.Y."/>
            <person name="Zheng H."/>
            <person name="Wang S."/>
            <person name="Jiang C.Y."/>
            <person name="Liu S.J."/>
        </authorList>
    </citation>
    <scope>NUCLEOTIDE SEQUENCE [LARGE SCALE GENOMIC DNA]</scope>
    <source>
        <strain evidence="1 2">Ar-4</strain>
    </source>
</reference>
<evidence type="ECO:0000313" key="1">
    <source>
        <dbReference type="EMBL" id="AEB95109.1"/>
    </source>
</evidence>
<gene>
    <name evidence="1" type="ordered locus">Mcup_1004</name>
</gene>
<sequence>MTAANPGFDDIEVPTFKQSMKIVKLKMAVITCFLPTDTLNLERERKNRDPTANLTQVITIGETSAETILVNG</sequence>
<dbReference type="KEGG" id="mcn:Mcup_1004"/>
<proteinExistence type="predicted"/>
<dbReference type="AlphaFoldDB" id="F4G2R1"/>
<accession>F4G2R1</accession>
<organism evidence="1 2">
    <name type="scientific">Metallosphaera cuprina (strain Ar-4)</name>
    <dbReference type="NCBI Taxonomy" id="1006006"/>
    <lineage>
        <taxon>Archaea</taxon>
        <taxon>Thermoproteota</taxon>
        <taxon>Thermoprotei</taxon>
        <taxon>Sulfolobales</taxon>
        <taxon>Sulfolobaceae</taxon>
        <taxon>Metallosphaera</taxon>
    </lineage>
</organism>
<evidence type="ECO:0000313" key="2">
    <source>
        <dbReference type="Proteomes" id="UP000007812"/>
    </source>
</evidence>
<protein>
    <submittedName>
        <fullName evidence="1">Uncharacterized protein</fullName>
    </submittedName>
</protein>
<dbReference type="PATRIC" id="fig|1006006.8.peg.996"/>
<dbReference type="HOGENOM" id="CLU_2712805_0_0_2"/>